<name>A0ABU9BRV5_9BURK</name>
<evidence type="ECO:0000256" key="7">
    <source>
        <dbReference type="ARBA" id="ARBA00022519"/>
    </source>
</evidence>
<dbReference type="Proteomes" id="UP001371218">
    <property type="component" value="Unassembled WGS sequence"/>
</dbReference>
<comment type="subcellular location">
    <subcellularLocation>
        <location evidence="2">Cell inner membrane</location>
        <topology evidence="2">Single-pass type II membrane protein</topology>
    </subcellularLocation>
    <subcellularLocation>
        <location evidence="12">Cell membrane</location>
        <topology evidence="12">Single-pass type II membrane protein</topology>
    </subcellularLocation>
</comment>
<proteinExistence type="inferred from homology"/>
<dbReference type="Gene3D" id="3.30.420.270">
    <property type="match status" value="1"/>
</dbReference>
<evidence type="ECO:0000256" key="5">
    <source>
        <dbReference type="ARBA" id="ARBA00022448"/>
    </source>
</evidence>
<keyword evidence="8 12" id="KW-0812">Transmembrane</keyword>
<sequence length="135" mass="14512">MSIQVGNESKPYDTINVTPMLDLAYVLLVVFILMTTASVQGLNISMPKPSNQAPTEKHDLLIVQVADNGQLLLNGAALSIDEIEARLVDAKARDPKMTVAIKGDGAAAYEQVMQVIDLCNRLSVDMGLITSRIGT</sequence>
<evidence type="ECO:0000256" key="13">
    <source>
        <dbReference type="SAM" id="Phobius"/>
    </source>
</evidence>
<evidence type="ECO:0000256" key="6">
    <source>
        <dbReference type="ARBA" id="ARBA00022475"/>
    </source>
</evidence>
<keyword evidence="15" id="KW-1185">Reference proteome</keyword>
<evidence type="ECO:0000256" key="3">
    <source>
        <dbReference type="ARBA" id="ARBA00005811"/>
    </source>
</evidence>
<dbReference type="PANTHER" id="PTHR30558">
    <property type="entry name" value="EXBD MEMBRANE COMPONENT OF PMF-DRIVEN MACROMOLECULE IMPORT SYSTEM"/>
    <property type="match status" value="1"/>
</dbReference>
<dbReference type="Pfam" id="PF02472">
    <property type="entry name" value="ExbD"/>
    <property type="match status" value="1"/>
</dbReference>
<keyword evidence="11 13" id="KW-0472">Membrane</keyword>
<evidence type="ECO:0000256" key="12">
    <source>
        <dbReference type="RuleBase" id="RU003879"/>
    </source>
</evidence>
<comment type="function">
    <text evidence="1">Involved in the TonB-dependent energy-dependent transport of various receptor-bound substrates.</text>
</comment>
<evidence type="ECO:0000256" key="2">
    <source>
        <dbReference type="ARBA" id="ARBA00004249"/>
    </source>
</evidence>
<comment type="caution">
    <text evidence="14">The sequence shown here is derived from an EMBL/GenBank/DDBJ whole genome shotgun (WGS) entry which is preliminary data.</text>
</comment>
<evidence type="ECO:0000313" key="15">
    <source>
        <dbReference type="Proteomes" id="UP001371218"/>
    </source>
</evidence>
<accession>A0ABU9BRV5</accession>
<dbReference type="PANTHER" id="PTHR30558:SF12">
    <property type="entry name" value="BIOPOLYMER TRANSPORT PROTEIN EXBD"/>
    <property type="match status" value="1"/>
</dbReference>
<gene>
    <name evidence="14" type="ORF">AACH06_17900</name>
</gene>
<keyword evidence="6" id="KW-1003">Cell membrane</keyword>
<dbReference type="RefSeq" id="WP_341427112.1">
    <property type="nucleotide sequence ID" value="NZ_JBBUTG010000011.1"/>
</dbReference>
<comment type="similarity">
    <text evidence="3 12">Belongs to the ExbD/TolR family.</text>
</comment>
<evidence type="ECO:0000256" key="8">
    <source>
        <dbReference type="ARBA" id="ARBA00022692"/>
    </source>
</evidence>
<protein>
    <submittedName>
        <fullName evidence="14">Biopolymer transporter ExbD</fullName>
    </submittedName>
</protein>
<keyword evidence="9 12" id="KW-0653">Protein transport</keyword>
<evidence type="ECO:0000256" key="11">
    <source>
        <dbReference type="ARBA" id="ARBA00023136"/>
    </source>
</evidence>
<keyword evidence="10 13" id="KW-1133">Transmembrane helix</keyword>
<keyword evidence="5 12" id="KW-0813">Transport</keyword>
<feature type="transmembrane region" description="Helical" evidence="13">
    <location>
        <begin position="23"/>
        <end position="42"/>
    </location>
</feature>
<keyword evidence="7" id="KW-0997">Cell inner membrane</keyword>
<dbReference type="InterPro" id="IPR003400">
    <property type="entry name" value="ExbD"/>
</dbReference>
<evidence type="ECO:0000256" key="1">
    <source>
        <dbReference type="ARBA" id="ARBA00003540"/>
    </source>
</evidence>
<organism evidence="14 15">
    <name type="scientific">Ideonella lacteola</name>
    <dbReference type="NCBI Taxonomy" id="2984193"/>
    <lineage>
        <taxon>Bacteria</taxon>
        <taxon>Pseudomonadati</taxon>
        <taxon>Pseudomonadota</taxon>
        <taxon>Betaproteobacteria</taxon>
        <taxon>Burkholderiales</taxon>
        <taxon>Sphaerotilaceae</taxon>
        <taxon>Ideonella</taxon>
    </lineage>
</organism>
<evidence type="ECO:0000256" key="9">
    <source>
        <dbReference type="ARBA" id="ARBA00022927"/>
    </source>
</evidence>
<evidence type="ECO:0000256" key="10">
    <source>
        <dbReference type="ARBA" id="ARBA00022989"/>
    </source>
</evidence>
<comment type="subunit">
    <text evidence="4">The accessory proteins ExbB and ExbD seem to form a complex with TonB.</text>
</comment>
<evidence type="ECO:0000313" key="14">
    <source>
        <dbReference type="EMBL" id="MEK8032697.1"/>
    </source>
</evidence>
<dbReference type="EMBL" id="JBBUTG010000011">
    <property type="protein sequence ID" value="MEK8032697.1"/>
    <property type="molecule type" value="Genomic_DNA"/>
</dbReference>
<reference evidence="14 15" key="1">
    <citation type="submission" date="2024-04" db="EMBL/GenBank/DDBJ databases">
        <title>Novel species of the genus Ideonella isolated from streams.</title>
        <authorList>
            <person name="Lu H."/>
        </authorList>
    </citation>
    <scope>NUCLEOTIDE SEQUENCE [LARGE SCALE GENOMIC DNA]</scope>
    <source>
        <strain evidence="14 15">DXS29W</strain>
    </source>
</reference>
<evidence type="ECO:0000256" key="4">
    <source>
        <dbReference type="ARBA" id="ARBA00011471"/>
    </source>
</evidence>